<comment type="caution">
    <text evidence="2">The sequence shown here is derived from an EMBL/GenBank/DDBJ whole genome shotgun (WGS) entry which is preliminary data.</text>
</comment>
<evidence type="ECO:0000313" key="3">
    <source>
        <dbReference type="Proteomes" id="UP000266673"/>
    </source>
</evidence>
<feature type="domain" description="BACK" evidence="1">
    <location>
        <begin position="117"/>
        <end position="164"/>
    </location>
</feature>
<proteinExistence type="predicted"/>
<dbReference type="InterPro" id="IPR011705">
    <property type="entry name" value="BACK"/>
</dbReference>
<dbReference type="EMBL" id="QKWP01000125">
    <property type="protein sequence ID" value="RIB26725.1"/>
    <property type="molecule type" value="Genomic_DNA"/>
</dbReference>
<dbReference type="Gene3D" id="3.30.710.10">
    <property type="entry name" value="Potassium Channel Kv1.1, Chain A"/>
    <property type="match status" value="1"/>
</dbReference>
<dbReference type="AlphaFoldDB" id="A0A397VVW5"/>
<gene>
    <name evidence="2" type="ORF">C2G38_2162557</name>
</gene>
<dbReference type="Proteomes" id="UP000266673">
    <property type="component" value="Unassembled WGS sequence"/>
</dbReference>
<dbReference type="InterPro" id="IPR011333">
    <property type="entry name" value="SKP1/BTB/POZ_sf"/>
</dbReference>
<keyword evidence="3" id="KW-1185">Reference proteome</keyword>
<reference evidence="2 3" key="1">
    <citation type="submission" date="2018-06" db="EMBL/GenBank/DDBJ databases">
        <title>Comparative genomics reveals the genomic features of Rhizophagus irregularis, R. cerebriforme, R. diaphanum and Gigaspora rosea, and their symbiotic lifestyle signature.</title>
        <authorList>
            <person name="Morin E."/>
            <person name="San Clemente H."/>
            <person name="Chen E.C.H."/>
            <person name="De La Providencia I."/>
            <person name="Hainaut M."/>
            <person name="Kuo A."/>
            <person name="Kohler A."/>
            <person name="Murat C."/>
            <person name="Tang N."/>
            <person name="Roy S."/>
            <person name="Loubradou J."/>
            <person name="Henrissat B."/>
            <person name="Grigoriev I.V."/>
            <person name="Corradi N."/>
            <person name="Roux C."/>
            <person name="Martin F.M."/>
        </authorList>
    </citation>
    <scope>NUCLEOTIDE SEQUENCE [LARGE SCALE GENOMIC DNA]</scope>
    <source>
        <strain evidence="2 3">DAOM 194757</strain>
    </source>
</reference>
<accession>A0A397VVW5</accession>
<organism evidence="2 3">
    <name type="scientific">Gigaspora rosea</name>
    <dbReference type="NCBI Taxonomy" id="44941"/>
    <lineage>
        <taxon>Eukaryota</taxon>
        <taxon>Fungi</taxon>
        <taxon>Fungi incertae sedis</taxon>
        <taxon>Mucoromycota</taxon>
        <taxon>Glomeromycotina</taxon>
        <taxon>Glomeromycetes</taxon>
        <taxon>Diversisporales</taxon>
        <taxon>Gigasporaceae</taxon>
        <taxon>Gigaspora</taxon>
    </lineage>
</organism>
<evidence type="ECO:0000259" key="1">
    <source>
        <dbReference type="Pfam" id="PF07707"/>
    </source>
</evidence>
<dbReference type="Pfam" id="PF07707">
    <property type="entry name" value="BACK"/>
    <property type="match status" value="1"/>
</dbReference>
<dbReference type="OrthoDB" id="408604at2759"/>
<protein>
    <recommendedName>
        <fullName evidence="1">BACK domain-containing protein</fullName>
    </recommendedName>
</protein>
<sequence>MALIFFEKLSNNYIELLNDEEDFNIVINVGESPDIKYNIKTLNLNNISIQQFEIIIKYIYGGIVLLEKHDASFIFELMLIAYELLFDELGKQLQTHLIVKGAHWLRLHFIRIYQKSSQDNKLQDLQNWCNDIVVKYPNKIFDSEEFFTLQENALVSLISRDDLQM</sequence>
<name>A0A397VVW5_9GLOM</name>
<evidence type="ECO:0000313" key="2">
    <source>
        <dbReference type="EMBL" id="RIB26725.1"/>
    </source>
</evidence>